<evidence type="ECO:0000256" key="2">
    <source>
        <dbReference type="ARBA" id="ARBA00009622"/>
    </source>
</evidence>
<dbReference type="AlphaFoldDB" id="A0A328VTU2"/>
<dbReference type="SUPFAM" id="SSF48452">
    <property type="entry name" value="TPR-like"/>
    <property type="match status" value="2"/>
</dbReference>
<dbReference type="Proteomes" id="UP000248706">
    <property type="component" value="Unassembled WGS sequence"/>
</dbReference>
<dbReference type="Gene3D" id="3.40.50.10140">
    <property type="entry name" value="Toll/interleukin-1 receptor homology (TIR) domain"/>
    <property type="match status" value="1"/>
</dbReference>
<keyword evidence="11" id="KW-1185">Reference proteome</keyword>
<evidence type="ECO:0000256" key="4">
    <source>
        <dbReference type="ARBA" id="ARBA00022701"/>
    </source>
</evidence>
<keyword evidence="6" id="KW-0802">TPR repeat</keyword>
<evidence type="ECO:0000256" key="5">
    <source>
        <dbReference type="ARBA" id="ARBA00022737"/>
    </source>
</evidence>
<dbReference type="GO" id="GO:0005737">
    <property type="term" value="C:cytoplasm"/>
    <property type="evidence" value="ECO:0007669"/>
    <property type="project" value="TreeGrafter"/>
</dbReference>
<dbReference type="InterPro" id="IPR011990">
    <property type="entry name" value="TPR-like_helical_dom_sf"/>
</dbReference>
<evidence type="ECO:0000256" key="7">
    <source>
        <dbReference type="ARBA" id="ARBA00023054"/>
    </source>
</evidence>
<dbReference type="GO" id="GO:0019894">
    <property type="term" value="F:kinesin binding"/>
    <property type="evidence" value="ECO:0007669"/>
    <property type="project" value="TreeGrafter"/>
</dbReference>
<dbReference type="OrthoDB" id="140906at2"/>
<comment type="caution">
    <text evidence="10">The sequence shown here is derived from an EMBL/GenBank/DDBJ whole genome shotgun (WGS) entry which is preliminary data.</text>
</comment>
<dbReference type="InterPro" id="IPR035897">
    <property type="entry name" value="Toll_tir_struct_dom_sf"/>
</dbReference>
<dbReference type="GO" id="GO:0007018">
    <property type="term" value="P:microtubule-based movement"/>
    <property type="evidence" value="ECO:0007669"/>
    <property type="project" value="TreeGrafter"/>
</dbReference>
<gene>
    <name evidence="10" type="ORF">A4R35_18505</name>
</gene>
<dbReference type="EMBL" id="MCIF01000002">
    <property type="protein sequence ID" value="RAQ97535.1"/>
    <property type="molecule type" value="Genomic_DNA"/>
</dbReference>
<reference evidence="10 11" key="1">
    <citation type="submission" date="2016-08" db="EMBL/GenBank/DDBJ databases">
        <title>Analysis of Carbohydrate Active Enzymes in Thermogemmatispora T81 Reveals Carbohydrate Degradation Ability.</title>
        <authorList>
            <person name="Tomazini A."/>
            <person name="Lal S."/>
            <person name="Stott M."/>
            <person name="Henrissat B."/>
            <person name="Polikarpov I."/>
            <person name="Sparling R."/>
            <person name="Levin D.B."/>
        </authorList>
    </citation>
    <scope>NUCLEOTIDE SEQUENCE [LARGE SCALE GENOMIC DNA]</scope>
    <source>
        <strain evidence="10 11">T81</strain>
    </source>
</reference>
<dbReference type="PANTHER" id="PTHR45783:SF3">
    <property type="entry name" value="KINESIN LIGHT CHAIN"/>
    <property type="match status" value="1"/>
</dbReference>
<proteinExistence type="inferred from homology"/>
<name>A0A328VTU2_9CHLR</name>
<keyword evidence="9" id="KW-0206">Cytoskeleton</keyword>
<keyword evidence="4" id="KW-0493">Microtubule</keyword>
<comment type="subcellular location">
    <subcellularLocation>
        <location evidence="1">Cytoplasm</location>
        <location evidence="1">Cytoskeleton</location>
    </subcellularLocation>
</comment>
<keyword evidence="3" id="KW-0963">Cytoplasm</keyword>
<dbReference type="GO" id="GO:0005874">
    <property type="term" value="C:microtubule"/>
    <property type="evidence" value="ECO:0007669"/>
    <property type="project" value="UniProtKB-KW"/>
</dbReference>
<dbReference type="InterPro" id="IPR002151">
    <property type="entry name" value="Kinesin_light"/>
</dbReference>
<dbReference type="SMART" id="SM00028">
    <property type="entry name" value="TPR"/>
    <property type="match status" value="4"/>
</dbReference>
<dbReference type="GO" id="GO:0005871">
    <property type="term" value="C:kinesin complex"/>
    <property type="evidence" value="ECO:0007669"/>
    <property type="project" value="InterPro"/>
</dbReference>
<keyword evidence="5" id="KW-0677">Repeat</keyword>
<dbReference type="SUPFAM" id="SSF52200">
    <property type="entry name" value="Toll/Interleukin receptor TIR domain"/>
    <property type="match status" value="1"/>
</dbReference>
<dbReference type="RefSeq" id="WP_112431988.1">
    <property type="nucleotide sequence ID" value="NZ_MCIF01000002.1"/>
</dbReference>
<comment type="similarity">
    <text evidence="2">Belongs to the kinesin light chain family.</text>
</comment>
<protein>
    <submittedName>
        <fullName evidence="10">Uncharacterized protein</fullName>
    </submittedName>
</protein>
<dbReference type="Pfam" id="PF13424">
    <property type="entry name" value="TPR_12"/>
    <property type="match status" value="3"/>
</dbReference>
<sequence length="568" mass="62273">MEIGHPVSIFCSWSGTGTDAPWRERVLTALRPLAAQGLIALRDDGPLSIEGAVEQEPVRGPSGAALFLALLSPDYLLSSACLAELERGRRRHDAGEVLLIPLVLRACAWQQSAVGDLQPWPSDGLALASRDDPEEGLRQVEQGLQQVLGRLLFEGVRQRDASAAELLCFCACLAPAPIPEALVTQGLARLPHSLAVTAADPSTLTAVQATLEAEALLIRDPKSGGLQVHELLRAALPEQLPAEEQALWKRLALEALATLAIAYPAGEPEHWPLYEGLLPHTLHCAAWIRMEPALQTAPTARLLEQVSLYRRLHGSYQEAASLSEWALAIREQVLGPDHLETAASLHDLAFLYHFLGRSVEALPLLERALAIREQALGPAHSLTVSTLEYLAFLSLSMSRFNEAFPLFERLAPLAEEIFGPHSPKTISALNMLALCYQRQGRVAEACTLFERALLFSEQAPHSVPNLTGAILQNLALLYRSLGRRAEALALLERSLAIGEQTFGPTHRRVAITLYHLALLYRDLGRPQEALPLLERALAICQRAVGPDHPLTRRLRETHRHFQQAHAEQ</sequence>
<dbReference type="InterPro" id="IPR019734">
    <property type="entry name" value="TPR_rpt"/>
</dbReference>
<organism evidence="10 11">
    <name type="scientific">Thermogemmatispora tikiterensis</name>
    <dbReference type="NCBI Taxonomy" id="1825093"/>
    <lineage>
        <taxon>Bacteria</taxon>
        <taxon>Bacillati</taxon>
        <taxon>Chloroflexota</taxon>
        <taxon>Ktedonobacteria</taxon>
        <taxon>Thermogemmatisporales</taxon>
        <taxon>Thermogemmatisporaceae</taxon>
        <taxon>Thermogemmatispora</taxon>
    </lineage>
</organism>
<evidence type="ECO:0000256" key="1">
    <source>
        <dbReference type="ARBA" id="ARBA00004245"/>
    </source>
</evidence>
<dbReference type="Gene3D" id="1.25.40.10">
    <property type="entry name" value="Tetratricopeptide repeat domain"/>
    <property type="match status" value="2"/>
</dbReference>
<evidence type="ECO:0000313" key="10">
    <source>
        <dbReference type="EMBL" id="RAQ97535.1"/>
    </source>
</evidence>
<evidence type="ECO:0000313" key="11">
    <source>
        <dbReference type="Proteomes" id="UP000248706"/>
    </source>
</evidence>
<evidence type="ECO:0000256" key="3">
    <source>
        <dbReference type="ARBA" id="ARBA00022490"/>
    </source>
</evidence>
<dbReference type="PANTHER" id="PTHR45783">
    <property type="entry name" value="KINESIN LIGHT CHAIN"/>
    <property type="match status" value="1"/>
</dbReference>
<evidence type="ECO:0000256" key="9">
    <source>
        <dbReference type="ARBA" id="ARBA00023212"/>
    </source>
</evidence>
<evidence type="ECO:0000256" key="8">
    <source>
        <dbReference type="ARBA" id="ARBA00023175"/>
    </source>
</evidence>
<evidence type="ECO:0000256" key="6">
    <source>
        <dbReference type="ARBA" id="ARBA00022803"/>
    </source>
</evidence>
<keyword evidence="8" id="KW-0505">Motor protein</keyword>
<accession>A0A328VTU2</accession>
<keyword evidence="7" id="KW-0175">Coiled coil</keyword>